<evidence type="ECO:0000256" key="4">
    <source>
        <dbReference type="ARBA" id="ARBA00022741"/>
    </source>
</evidence>
<comment type="catalytic activity">
    <reaction evidence="8 10">
        <text>dITP + H2O = dIMP + diphosphate + H(+)</text>
        <dbReference type="Rhea" id="RHEA:28342"/>
        <dbReference type="ChEBI" id="CHEBI:15377"/>
        <dbReference type="ChEBI" id="CHEBI:15378"/>
        <dbReference type="ChEBI" id="CHEBI:33019"/>
        <dbReference type="ChEBI" id="CHEBI:61194"/>
        <dbReference type="ChEBI" id="CHEBI:61382"/>
        <dbReference type="EC" id="3.6.1.66"/>
    </reaction>
</comment>
<dbReference type="GO" id="GO:0000166">
    <property type="term" value="F:nucleotide binding"/>
    <property type="evidence" value="ECO:0007669"/>
    <property type="project" value="UniProtKB-KW"/>
</dbReference>
<feature type="binding site" evidence="10">
    <location>
        <begin position="149"/>
        <end position="152"/>
    </location>
    <ligand>
        <name>substrate</name>
    </ligand>
</feature>
<dbReference type="GO" id="GO:0017111">
    <property type="term" value="F:ribonucleoside triphosphate phosphatase activity"/>
    <property type="evidence" value="ECO:0007669"/>
    <property type="project" value="InterPro"/>
</dbReference>
<evidence type="ECO:0000313" key="13">
    <source>
        <dbReference type="Proteomes" id="UP000248198"/>
    </source>
</evidence>
<evidence type="ECO:0000313" key="12">
    <source>
        <dbReference type="EMBL" id="PYF70739.1"/>
    </source>
</evidence>
<reference evidence="12 13" key="1">
    <citation type="submission" date="2018-06" db="EMBL/GenBank/DDBJ databases">
        <title>Genomic Encyclopedia of Archaeal and Bacterial Type Strains, Phase II (KMG-II): from individual species to whole genera.</title>
        <authorList>
            <person name="Goeker M."/>
        </authorList>
    </citation>
    <scope>NUCLEOTIDE SEQUENCE [LARGE SCALE GENOMIC DNA]</scope>
    <source>
        <strain evidence="12 13">DSM 27372</strain>
    </source>
</reference>
<keyword evidence="6 10" id="KW-0460">Magnesium</keyword>
<dbReference type="CDD" id="cd00515">
    <property type="entry name" value="HAM1"/>
    <property type="match status" value="1"/>
</dbReference>
<feature type="binding site" evidence="10">
    <location>
        <position position="70"/>
    </location>
    <ligand>
        <name>Mg(2+)</name>
        <dbReference type="ChEBI" id="CHEBI:18420"/>
    </ligand>
</feature>
<evidence type="ECO:0000256" key="9">
    <source>
        <dbReference type="ARBA" id="ARBA00052017"/>
    </source>
</evidence>
<dbReference type="GO" id="GO:0036222">
    <property type="term" value="F:XTP diphosphatase activity"/>
    <property type="evidence" value="ECO:0007669"/>
    <property type="project" value="UniProtKB-UniRule"/>
</dbReference>
<evidence type="ECO:0000256" key="11">
    <source>
        <dbReference type="RuleBase" id="RU003781"/>
    </source>
</evidence>
<dbReference type="PANTHER" id="PTHR11067:SF9">
    <property type="entry name" value="INOSINE TRIPHOSPHATE PYROPHOSPHATASE"/>
    <property type="match status" value="1"/>
</dbReference>
<dbReference type="SUPFAM" id="SSF52972">
    <property type="entry name" value="ITPase-like"/>
    <property type="match status" value="1"/>
</dbReference>
<dbReference type="GO" id="GO:0009117">
    <property type="term" value="P:nucleotide metabolic process"/>
    <property type="evidence" value="ECO:0007669"/>
    <property type="project" value="UniProtKB-KW"/>
</dbReference>
<feature type="binding site" evidence="10">
    <location>
        <position position="172"/>
    </location>
    <ligand>
        <name>substrate</name>
    </ligand>
</feature>
<keyword evidence="13" id="KW-1185">Reference proteome</keyword>
<dbReference type="Proteomes" id="UP000248198">
    <property type="component" value="Unassembled WGS sequence"/>
</dbReference>
<dbReference type="InterPro" id="IPR002637">
    <property type="entry name" value="RdgB/HAM1"/>
</dbReference>
<name>A0A318UB80_9SPHI</name>
<keyword evidence="4 10" id="KW-0547">Nucleotide-binding</keyword>
<dbReference type="OrthoDB" id="9807456at2"/>
<dbReference type="EMBL" id="QKLU01000008">
    <property type="protein sequence ID" value="PYF70739.1"/>
    <property type="molecule type" value="Genomic_DNA"/>
</dbReference>
<evidence type="ECO:0000256" key="6">
    <source>
        <dbReference type="ARBA" id="ARBA00022842"/>
    </source>
</evidence>
<keyword evidence="3 10" id="KW-0479">Metal-binding</keyword>
<comment type="cofactor">
    <cofactor evidence="10">
        <name>Mg(2+)</name>
        <dbReference type="ChEBI" id="CHEBI:18420"/>
    </cofactor>
    <text evidence="10">Binds 1 Mg(2+) ion per subunit.</text>
</comment>
<evidence type="ECO:0000256" key="3">
    <source>
        <dbReference type="ARBA" id="ARBA00022723"/>
    </source>
</evidence>
<comment type="function">
    <text evidence="10">Pyrophosphatase that catalyzes the hydrolysis of nucleoside triphosphates to their monophosphate derivatives, with a high preference for the non-canonical purine nucleotides XTP (xanthosine triphosphate), dITP (deoxyinosine triphosphate) and ITP. Seems to function as a house-cleaning enzyme that removes non-canonical purine nucleotides from the nucleotide pool, thus preventing their incorporation into DNA/RNA and avoiding chromosomal lesions.</text>
</comment>
<dbReference type="NCBIfam" id="TIGR00042">
    <property type="entry name" value="RdgB/HAM1 family non-canonical purine NTP pyrophosphatase"/>
    <property type="match status" value="1"/>
</dbReference>
<keyword evidence="5 10" id="KW-0378">Hydrolase</keyword>
<feature type="active site" description="Proton acceptor" evidence="10">
    <location>
        <position position="70"/>
    </location>
</feature>
<keyword evidence="7 10" id="KW-0546">Nucleotide metabolism</keyword>
<comment type="subunit">
    <text evidence="2 10">Homodimer.</text>
</comment>
<evidence type="ECO:0000256" key="2">
    <source>
        <dbReference type="ARBA" id="ARBA00011738"/>
    </source>
</evidence>
<dbReference type="AlphaFoldDB" id="A0A318UB80"/>
<evidence type="ECO:0000256" key="5">
    <source>
        <dbReference type="ARBA" id="ARBA00022801"/>
    </source>
</evidence>
<dbReference type="GO" id="GO:0036220">
    <property type="term" value="F:ITP diphosphatase activity"/>
    <property type="evidence" value="ECO:0007669"/>
    <property type="project" value="UniProtKB-UniRule"/>
</dbReference>
<feature type="binding site" evidence="10">
    <location>
        <begin position="9"/>
        <end position="14"/>
    </location>
    <ligand>
        <name>substrate</name>
    </ligand>
</feature>
<feature type="binding site" evidence="10">
    <location>
        <begin position="177"/>
        <end position="178"/>
    </location>
    <ligand>
        <name>substrate</name>
    </ligand>
</feature>
<dbReference type="GO" id="GO:0046872">
    <property type="term" value="F:metal ion binding"/>
    <property type="evidence" value="ECO:0007669"/>
    <property type="project" value="UniProtKB-KW"/>
</dbReference>
<accession>A0A318UB80</accession>
<dbReference type="GO" id="GO:0035870">
    <property type="term" value="F:dITP diphosphatase activity"/>
    <property type="evidence" value="ECO:0007669"/>
    <property type="project" value="UniProtKB-UniRule"/>
</dbReference>
<gene>
    <name evidence="12" type="ORF">B0O44_108167</name>
</gene>
<comment type="caution">
    <text evidence="12">The sequence shown here is derived from an EMBL/GenBank/DDBJ whole genome shotgun (WGS) entry which is preliminary data.</text>
</comment>
<protein>
    <recommendedName>
        <fullName evidence="10">dITP/XTP pyrophosphatase</fullName>
        <ecNumber evidence="10">3.6.1.66</ecNumber>
    </recommendedName>
    <alternativeName>
        <fullName evidence="10">Non-canonical purine NTP pyrophosphatase</fullName>
    </alternativeName>
    <alternativeName>
        <fullName evidence="10">Non-standard purine NTP pyrophosphatase</fullName>
    </alternativeName>
    <alternativeName>
        <fullName evidence="10">Nucleoside-triphosphate diphosphatase</fullName>
    </alternativeName>
    <alternativeName>
        <fullName evidence="10">Nucleoside-triphosphate pyrophosphatase</fullName>
        <shortName evidence="10">NTPase</shortName>
    </alternativeName>
</protein>
<dbReference type="InterPro" id="IPR020922">
    <property type="entry name" value="dITP/XTP_pyrophosphatase"/>
</dbReference>
<dbReference type="HAMAP" id="MF_01405">
    <property type="entry name" value="Non_canon_purine_NTPase"/>
    <property type="match status" value="1"/>
</dbReference>
<evidence type="ECO:0000256" key="10">
    <source>
        <dbReference type="HAMAP-Rule" id="MF_01405"/>
    </source>
</evidence>
<comment type="catalytic activity">
    <reaction evidence="9 10">
        <text>XTP + H2O = XMP + diphosphate + H(+)</text>
        <dbReference type="Rhea" id="RHEA:28610"/>
        <dbReference type="ChEBI" id="CHEBI:15377"/>
        <dbReference type="ChEBI" id="CHEBI:15378"/>
        <dbReference type="ChEBI" id="CHEBI:33019"/>
        <dbReference type="ChEBI" id="CHEBI:57464"/>
        <dbReference type="ChEBI" id="CHEBI:61314"/>
        <dbReference type="EC" id="3.6.1.66"/>
    </reaction>
</comment>
<sequence length="193" mass="21794">MIRELVFATNNPYKTEEVRSLLAGRYKVLNLKDIGCTTDIPETGTTFAENAELKTMYVAEHYGLDCFGDDSGLEVEALNNEPGIYSARYAGHRGDAENLQLLLRNMEGKQNRKARFRTVISLIQHDQKYLFEGIVYGQIRKEPAGTNGFGYDPIFEPEGYGLSFAQMSLEEKNKISHRALAMNQLIAFLKEQA</sequence>
<dbReference type="GO" id="GO:0009146">
    <property type="term" value="P:purine nucleoside triphosphate catabolic process"/>
    <property type="evidence" value="ECO:0007669"/>
    <property type="project" value="UniProtKB-UniRule"/>
</dbReference>
<dbReference type="FunFam" id="3.90.950.10:FF:000001">
    <property type="entry name" value="dITP/XTP pyrophosphatase"/>
    <property type="match status" value="1"/>
</dbReference>
<evidence type="ECO:0000256" key="7">
    <source>
        <dbReference type="ARBA" id="ARBA00023080"/>
    </source>
</evidence>
<comment type="similarity">
    <text evidence="1 10 11">Belongs to the HAM1 NTPase family.</text>
</comment>
<dbReference type="PANTHER" id="PTHR11067">
    <property type="entry name" value="INOSINE TRIPHOSPHATE PYROPHOSPHATASE/HAM1 PROTEIN"/>
    <property type="match status" value="1"/>
</dbReference>
<dbReference type="EC" id="3.6.1.66" evidence="10"/>
<proteinExistence type="inferred from homology"/>
<evidence type="ECO:0000256" key="1">
    <source>
        <dbReference type="ARBA" id="ARBA00008023"/>
    </source>
</evidence>
<feature type="binding site" evidence="10">
    <location>
        <position position="71"/>
    </location>
    <ligand>
        <name>substrate</name>
    </ligand>
</feature>
<organism evidence="12 13">
    <name type="scientific">Pedobacter nutrimenti</name>
    <dbReference type="NCBI Taxonomy" id="1241337"/>
    <lineage>
        <taxon>Bacteria</taxon>
        <taxon>Pseudomonadati</taxon>
        <taxon>Bacteroidota</taxon>
        <taxon>Sphingobacteriia</taxon>
        <taxon>Sphingobacteriales</taxon>
        <taxon>Sphingobacteriaceae</taxon>
        <taxon>Pedobacter</taxon>
    </lineage>
</organism>
<comment type="caution">
    <text evidence="10">Lacks conserved residue(s) required for the propagation of feature annotation.</text>
</comment>
<dbReference type="InterPro" id="IPR029001">
    <property type="entry name" value="ITPase-like_fam"/>
</dbReference>
<comment type="catalytic activity">
    <reaction evidence="10">
        <text>ITP + H2O = IMP + diphosphate + H(+)</text>
        <dbReference type="Rhea" id="RHEA:29399"/>
        <dbReference type="ChEBI" id="CHEBI:15377"/>
        <dbReference type="ChEBI" id="CHEBI:15378"/>
        <dbReference type="ChEBI" id="CHEBI:33019"/>
        <dbReference type="ChEBI" id="CHEBI:58053"/>
        <dbReference type="ChEBI" id="CHEBI:61402"/>
        <dbReference type="EC" id="3.6.1.66"/>
    </reaction>
</comment>
<evidence type="ECO:0000256" key="8">
    <source>
        <dbReference type="ARBA" id="ARBA00051875"/>
    </source>
</evidence>
<dbReference type="Gene3D" id="3.90.950.10">
    <property type="match status" value="1"/>
</dbReference>
<dbReference type="Pfam" id="PF01725">
    <property type="entry name" value="Ham1p_like"/>
    <property type="match status" value="1"/>
</dbReference>
<dbReference type="GO" id="GO:0005829">
    <property type="term" value="C:cytosol"/>
    <property type="evidence" value="ECO:0007669"/>
    <property type="project" value="TreeGrafter"/>
</dbReference>